<dbReference type="InterPro" id="IPR000792">
    <property type="entry name" value="Tscrpt_reg_LuxR_C"/>
</dbReference>
<proteinExistence type="predicted"/>
<evidence type="ECO:0000259" key="4">
    <source>
        <dbReference type="PROSITE" id="PS50043"/>
    </source>
</evidence>
<organism evidence="5 6">
    <name type="scientific">Pelolinea submarina</name>
    <dbReference type="NCBI Taxonomy" id="913107"/>
    <lineage>
        <taxon>Bacteria</taxon>
        <taxon>Bacillati</taxon>
        <taxon>Chloroflexota</taxon>
        <taxon>Anaerolineae</taxon>
        <taxon>Anaerolineales</taxon>
        <taxon>Anaerolineaceae</taxon>
        <taxon>Pelolinea</taxon>
    </lineage>
</organism>
<keyword evidence="3" id="KW-0804">Transcription</keyword>
<dbReference type="PROSITE" id="PS50043">
    <property type="entry name" value="HTH_LUXR_2"/>
    <property type="match status" value="1"/>
</dbReference>
<comment type="caution">
    <text evidence="5">The sequence shown here is derived from an EMBL/GenBank/DDBJ whole genome shotgun (WGS) entry which is preliminary data.</text>
</comment>
<dbReference type="Proteomes" id="UP000256388">
    <property type="component" value="Unassembled WGS sequence"/>
</dbReference>
<reference evidence="5 6" key="1">
    <citation type="submission" date="2018-08" db="EMBL/GenBank/DDBJ databases">
        <title>Genomic Encyclopedia of Type Strains, Phase IV (KMG-IV): sequencing the most valuable type-strain genomes for metagenomic binning, comparative biology and taxonomic classification.</title>
        <authorList>
            <person name="Goeker M."/>
        </authorList>
    </citation>
    <scope>NUCLEOTIDE SEQUENCE [LARGE SCALE GENOMIC DNA]</scope>
    <source>
        <strain evidence="5 6">DSM 23923</strain>
    </source>
</reference>
<dbReference type="GO" id="GO:0003677">
    <property type="term" value="F:DNA binding"/>
    <property type="evidence" value="ECO:0007669"/>
    <property type="project" value="UniProtKB-KW"/>
</dbReference>
<dbReference type="SMART" id="SM00421">
    <property type="entry name" value="HTH_LUXR"/>
    <property type="match status" value="1"/>
</dbReference>
<evidence type="ECO:0000256" key="3">
    <source>
        <dbReference type="ARBA" id="ARBA00023163"/>
    </source>
</evidence>
<dbReference type="EMBL" id="QUMS01000003">
    <property type="protein sequence ID" value="REG07094.1"/>
    <property type="molecule type" value="Genomic_DNA"/>
</dbReference>
<dbReference type="InterPro" id="IPR036388">
    <property type="entry name" value="WH-like_DNA-bd_sf"/>
</dbReference>
<dbReference type="PANTHER" id="PTHR44688:SF16">
    <property type="entry name" value="DNA-BINDING TRANSCRIPTIONAL ACTIVATOR DEVR_DOSR"/>
    <property type="match status" value="1"/>
</dbReference>
<keyword evidence="1" id="KW-0805">Transcription regulation</keyword>
<feature type="domain" description="HTH luxR-type" evidence="4">
    <location>
        <begin position="23"/>
        <end position="88"/>
    </location>
</feature>
<dbReference type="Gene3D" id="1.10.10.10">
    <property type="entry name" value="Winged helix-like DNA-binding domain superfamily/Winged helix DNA-binding domain"/>
    <property type="match status" value="1"/>
</dbReference>
<dbReference type="OrthoDB" id="3518313at2"/>
<dbReference type="Pfam" id="PF00196">
    <property type="entry name" value="GerE"/>
    <property type="match status" value="1"/>
</dbReference>
<gene>
    <name evidence="5" type="ORF">DFR64_2298</name>
</gene>
<protein>
    <submittedName>
        <fullName evidence="5">Regulatory LuxR family protein</fullName>
    </submittedName>
</protein>
<dbReference type="PRINTS" id="PR00038">
    <property type="entry name" value="HTHLUXR"/>
</dbReference>
<dbReference type="PANTHER" id="PTHR44688">
    <property type="entry name" value="DNA-BINDING TRANSCRIPTIONAL ACTIVATOR DEVR_DOSR"/>
    <property type="match status" value="1"/>
</dbReference>
<name>A0A347ZVR7_9CHLR</name>
<dbReference type="CDD" id="cd06170">
    <property type="entry name" value="LuxR_C_like"/>
    <property type="match status" value="1"/>
</dbReference>
<dbReference type="RefSeq" id="WP_116225571.1">
    <property type="nucleotide sequence ID" value="NZ_AP018437.1"/>
</dbReference>
<dbReference type="InterPro" id="IPR016032">
    <property type="entry name" value="Sig_transdc_resp-reg_C-effctor"/>
</dbReference>
<accession>A0A347ZVR7</accession>
<dbReference type="AlphaFoldDB" id="A0A347ZVR7"/>
<keyword evidence="2" id="KW-0238">DNA-binding</keyword>
<dbReference type="SUPFAM" id="SSF46894">
    <property type="entry name" value="C-terminal effector domain of the bipartite response regulators"/>
    <property type="match status" value="1"/>
</dbReference>
<keyword evidence="6" id="KW-1185">Reference proteome</keyword>
<evidence type="ECO:0000256" key="2">
    <source>
        <dbReference type="ARBA" id="ARBA00023125"/>
    </source>
</evidence>
<evidence type="ECO:0000313" key="5">
    <source>
        <dbReference type="EMBL" id="REG07094.1"/>
    </source>
</evidence>
<evidence type="ECO:0000313" key="6">
    <source>
        <dbReference type="Proteomes" id="UP000256388"/>
    </source>
</evidence>
<evidence type="ECO:0000256" key="1">
    <source>
        <dbReference type="ARBA" id="ARBA00023015"/>
    </source>
</evidence>
<sequence>MLTSADWRHPPESMFFIMANNANRRNTPLLTARQKACLQLTAEGLTAQAVAHQLGISVRMVRWHLQQARQRLGASSSAQAVLLASKLGLLEEQ</sequence>
<dbReference type="GO" id="GO:0006355">
    <property type="term" value="P:regulation of DNA-templated transcription"/>
    <property type="evidence" value="ECO:0007669"/>
    <property type="project" value="InterPro"/>
</dbReference>